<evidence type="ECO:0000256" key="3">
    <source>
        <dbReference type="ARBA" id="ARBA00022448"/>
    </source>
</evidence>
<comment type="subcellular location">
    <subcellularLocation>
        <location evidence="1">Periplasm</location>
    </subcellularLocation>
</comment>
<dbReference type="GO" id="GO:0015833">
    <property type="term" value="P:peptide transport"/>
    <property type="evidence" value="ECO:0007669"/>
    <property type="project" value="TreeGrafter"/>
</dbReference>
<keyword evidence="4 5" id="KW-0732">Signal</keyword>
<dbReference type="AlphaFoldDB" id="A4TY49"/>
<name>A4TY49_9PROT</name>
<accession>A4TY49</accession>
<comment type="similarity">
    <text evidence="2">Belongs to the bacterial solute-binding protein 5 family.</text>
</comment>
<organism evidence="7">
    <name type="scientific">Magnetospirillum gryphiswaldense</name>
    <dbReference type="NCBI Taxonomy" id="55518"/>
    <lineage>
        <taxon>Bacteria</taxon>
        <taxon>Pseudomonadati</taxon>
        <taxon>Pseudomonadota</taxon>
        <taxon>Alphaproteobacteria</taxon>
        <taxon>Rhodospirillales</taxon>
        <taxon>Rhodospirillaceae</taxon>
        <taxon>Magnetospirillum</taxon>
    </lineage>
</organism>
<evidence type="ECO:0000256" key="4">
    <source>
        <dbReference type="ARBA" id="ARBA00022729"/>
    </source>
</evidence>
<dbReference type="Gene3D" id="3.90.76.10">
    <property type="entry name" value="Dipeptide-binding Protein, Domain 1"/>
    <property type="match status" value="1"/>
</dbReference>
<evidence type="ECO:0000259" key="6">
    <source>
        <dbReference type="Pfam" id="PF00496"/>
    </source>
</evidence>
<evidence type="ECO:0000256" key="5">
    <source>
        <dbReference type="SAM" id="SignalP"/>
    </source>
</evidence>
<dbReference type="InterPro" id="IPR030678">
    <property type="entry name" value="Peptide/Ni-bd"/>
</dbReference>
<dbReference type="CDD" id="cd08513">
    <property type="entry name" value="PBP2_thermophilic_Hb8_like"/>
    <property type="match status" value="1"/>
</dbReference>
<dbReference type="Gene3D" id="3.10.105.10">
    <property type="entry name" value="Dipeptide-binding Protein, Domain 3"/>
    <property type="match status" value="1"/>
</dbReference>
<proteinExistence type="inferred from homology"/>
<dbReference type="SUPFAM" id="SSF53850">
    <property type="entry name" value="Periplasmic binding protein-like II"/>
    <property type="match status" value="1"/>
</dbReference>
<dbReference type="GO" id="GO:1904680">
    <property type="term" value="F:peptide transmembrane transporter activity"/>
    <property type="evidence" value="ECO:0007669"/>
    <property type="project" value="TreeGrafter"/>
</dbReference>
<dbReference type="PANTHER" id="PTHR30290:SF9">
    <property type="entry name" value="OLIGOPEPTIDE-BINDING PROTEIN APPA"/>
    <property type="match status" value="1"/>
</dbReference>
<dbReference type="Pfam" id="PF00496">
    <property type="entry name" value="SBP_bac_5"/>
    <property type="match status" value="1"/>
</dbReference>
<dbReference type="PIRSF" id="PIRSF002741">
    <property type="entry name" value="MppA"/>
    <property type="match status" value="1"/>
</dbReference>
<dbReference type="RefSeq" id="WP_106003389.1">
    <property type="nucleotide sequence ID" value="NZ_CP027527.1"/>
</dbReference>
<feature type="domain" description="Solute-binding protein family 5" evidence="6">
    <location>
        <begin position="83"/>
        <end position="452"/>
    </location>
</feature>
<keyword evidence="3" id="KW-0813">Transport</keyword>
<feature type="chain" id="PRO_5002674473" evidence="5">
    <location>
        <begin position="25"/>
        <end position="559"/>
    </location>
</feature>
<evidence type="ECO:0000256" key="2">
    <source>
        <dbReference type="ARBA" id="ARBA00005695"/>
    </source>
</evidence>
<sequence>MHPWAHFRNLLVALAFLTPLAAQANPSRPELVIGLSQFPTILHPSIESMIVKAYALGFVHRPITAYDADWKLACLMCTTVPTVENGLAKTKPDGGMTVTFTLPADARWADGQPVTTDDVLFSWNVGKHPQSGVANAGIYRSITAIDTGADKKTFTLHLAKATGTYNVLTDFRVLPAHVEKAAFAEPGEYRKRSQYMAAPTNPGLYNGPYRVTEMVTGSHVTLEPNPHWAGKAPAFSRIVLRTIENTSALQAALLAGQVHMIAGEMGLPLDQAVSLANRLPPGYSAQFKPGLVYEHLDVNPAHPALTDPRVRRALLHGIDRHAISREMFGGKLALADSGISSLEPIYSGAAKRYGYDPRRAAALLDEAGWKQMGPGPRRNAAGQPLVLELGTTAGNHSRELVQQVIQAQLRQIGVEIRPFTEIPRTFFADKVTKRAFTGMVLYSWFGTPGQVPRSTLHSGFIPKAENNFSGQNFTGYANPKMDALIDALDAELDPAKRQQLWADLQALYAEDLPALPLFFTTAGFITPDWLKGLRPTGHDAPTSLWVTEWSAEGKVAAQR</sequence>
<evidence type="ECO:0000313" key="7">
    <source>
        <dbReference type="EMBL" id="CAM75556.1"/>
    </source>
</evidence>
<protein>
    <submittedName>
        <fullName evidence="7">Extracellular solute-binding protein, family 5</fullName>
    </submittedName>
</protein>
<dbReference type="GO" id="GO:0030288">
    <property type="term" value="C:outer membrane-bounded periplasmic space"/>
    <property type="evidence" value="ECO:0007669"/>
    <property type="project" value="UniProtKB-ARBA"/>
</dbReference>
<dbReference type="EMBL" id="CU459003">
    <property type="protein sequence ID" value="CAM75556.1"/>
    <property type="molecule type" value="Genomic_DNA"/>
</dbReference>
<reference evidence="7" key="1">
    <citation type="journal article" date="2007" name="J. Bacteriol.">
        <title>Comparative genome analysis of four magnetotactic bacteria reveals a complex set of group-specific genes implicated in magnetosome biomineralization and function.</title>
        <authorList>
            <person name="Richter M."/>
            <person name="Kube M."/>
            <person name="Bazylinski D.A."/>
            <person name="Lombardot T."/>
            <person name="Gloeckner F.O."/>
            <person name="Reinhardt R."/>
            <person name="Schueler D."/>
        </authorList>
    </citation>
    <scope>NUCLEOTIDE SEQUENCE</scope>
    <source>
        <strain evidence="7">MSR-1</strain>
    </source>
</reference>
<feature type="signal peptide" evidence="5">
    <location>
        <begin position="1"/>
        <end position="24"/>
    </location>
</feature>
<dbReference type="InterPro" id="IPR000914">
    <property type="entry name" value="SBP_5_dom"/>
</dbReference>
<gene>
    <name evidence="7" type="ORF">MGR_2372</name>
</gene>
<dbReference type="InterPro" id="IPR039424">
    <property type="entry name" value="SBP_5"/>
</dbReference>
<dbReference type="GO" id="GO:0043190">
    <property type="term" value="C:ATP-binding cassette (ABC) transporter complex"/>
    <property type="evidence" value="ECO:0007669"/>
    <property type="project" value="InterPro"/>
</dbReference>
<dbReference type="PANTHER" id="PTHR30290">
    <property type="entry name" value="PERIPLASMIC BINDING COMPONENT OF ABC TRANSPORTER"/>
    <property type="match status" value="1"/>
</dbReference>
<dbReference type="Gene3D" id="3.40.190.10">
    <property type="entry name" value="Periplasmic binding protein-like II"/>
    <property type="match status" value="1"/>
</dbReference>
<evidence type="ECO:0000256" key="1">
    <source>
        <dbReference type="ARBA" id="ARBA00004418"/>
    </source>
</evidence>